<keyword evidence="2" id="KW-0813">Transport</keyword>
<proteinExistence type="predicted"/>
<evidence type="ECO:0000256" key="3">
    <source>
        <dbReference type="ARBA" id="ARBA00022475"/>
    </source>
</evidence>
<dbReference type="InterPro" id="IPR055348">
    <property type="entry name" value="DctQ"/>
</dbReference>
<dbReference type="EMBL" id="JAKRYL010000033">
    <property type="protein sequence ID" value="MCL7749616.1"/>
    <property type="molecule type" value="Genomic_DNA"/>
</dbReference>
<keyword evidence="5 7" id="KW-1133">Transmembrane helix</keyword>
<organism evidence="9 10">
    <name type="scientific">Halalkalibacter alkaliphilus</name>
    <dbReference type="NCBI Taxonomy" id="2917993"/>
    <lineage>
        <taxon>Bacteria</taxon>
        <taxon>Bacillati</taxon>
        <taxon>Bacillota</taxon>
        <taxon>Bacilli</taxon>
        <taxon>Bacillales</taxon>
        <taxon>Bacillaceae</taxon>
        <taxon>Halalkalibacter</taxon>
    </lineage>
</organism>
<gene>
    <name evidence="9" type="ORF">MF646_21085</name>
</gene>
<evidence type="ECO:0000256" key="2">
    <source>
        <dbReference type="ARBA" id="ARBA00022448"/>
    </source>
</evidence>
<name>A0A9X2I762_9BACI</name>
<comment type="subcellular location">
    <subcellularLocation>
        <location evidence="1">Cell membrane</location>
        <topology evidence="1">Multi-pass membrane protein</topology>
    </subcellularLocation>
</comment>
<evidence type="ECO:0000256" key="5">
    <source>
        <dbReference type="ARBA" id="ARBA00022989"/>
    </source>
</evidence>
<dbReference type="Proteomes" id="UP001139150">
    <property type="component" value="Unassembled WGS sequence"/>
</dbReference>
<dbReference type="GO" id="GO:0005886">
    <property type="term" value="C:plasma membrane"/>
    <property type="evidence" value="ECO:0007669"/>
    <property type="project" value="UniProtKB-SubCell"/>
</dbReference>
<feature type="transmembrane region" description="Helical" evidence="7">
    <location>
        <begin position="95"/>
        <end position="119"/>
    </location>
</feature>
<evidence type="ECO:0000313" key="10">
    <source>
        <dbReference type="Proteomes" id="UP001139150"/>
    </source>
</evidence>
<evidence type="ECO:0000313" key="9">
    <source>
        <dbReference type="EMBL" id="MCL7749616.1"/>
    </source>
</evidence>
<feature type="transmembrane region" description="Helical" evidence="7">
    <location>
        <begin position="17"/>
        <end position="39"/>
    </location>
</feature>
<evidence type="ECO:0000256" key="6">
    <source>
        <dbReference type="ARBA" id="ARBA00023136"/>
    </source>
</evidence>
<evidence type="ECO:0000256" key="1">
    <source>
        <dbReference type="ARBA" id="ARBA00004651"/>
    </source>
</evidence>
<dbReference type="RefSeq" id="WP_250098476.1">
    <property type="nucleotide sequence ID" value="NZ_JAKRYL010000033.1"/>
</dbReference>
<dbReference type="AlphaFoldDB" id="A0A9X2I762"/>
<reference evidence="9" key="1">
    <citation type="submission" date="2022-02" db="EMBL/GenBank/DDBJ databases">
        <title>Halalkalibacter sp. nov. isolated from Lonar Lake, India.</title>
        <authorList>
            <person name="Joshi A."/>
            <person name="Thite S."/>
            <person name="Lodha T."/>
        </authorList>
    </citation>
    <scope>NUCLEOTIDE SEQUENCE</scope>
    <source>
        <strain evidence="9">MEB205</strain>
    </source>
</reference>
<sequence>MNTVNKIDELFDRVNKIGVFISGIAILLMMFLIALEIVLRSVFSSSIPGSYLIVENYFMPLAVFPALAFAFASGIFPRLEVVVDKVKTITTKTSIIVFVMLVELICSVIIAYYGFVMGIEGTREGRAFLAGNTYLPIHPFFYFVGISFSMLSIKIILMIFKLVLSKGEYNPYETNEDPQDKNN</sequence>
<keyword evidence="6 7" id="KW-0472">Membrane</keyword>
<keyword evidence="4 7" id="KW-0812">Transmembrane</keyword>
<evidence type="ECO:0000259" key="8">
    <source>
        <dbReference type="Pfam" id="PF04290"/>
    </source>
</evidence>
<accession>A0A9X2I762</accession>
<evidence type="ECO:0000256" key="4">
    <source>
        <dbReference type="ARBA" id="ARBA00022692"/>
    </source>
</evidence>
<feature type="domain" description="Tripartite ATP-independent periplasmic transporters DctQ component" evidence="8">
    <location>
        <begin position="29"/>
        <end position="163"/>
    </location>
</feature>
<comment type="caution">
    <text evidence="9">The sequence shown here is derived from an EMBL/GenBank/DDBJ whole genome shotgun (WGS) entry which is preliminary data.</text>
</comment>
<feature type="transmembrane region" description="Helical" evidence="7">
    <location>
        <begin position="51"/>
        <end position="75"/>
    </location>
</feature>
<protein>
    <recommendedName>
        <fullName evidence="8">Tripartite ATP-independent periplasmic transporters DctQ component domain-containing protein</fullName>
    </recommendedName>
</protein>
<feature type="transmembrane region" description="Helical" evidence="7">
    <location>
        <begin position="140"/>
        <end position="164"/>
    </location>
</feature>
<keyword evidence="10" id="KW-1185">Reference proteome</keyword>
<keyword evidence="3" id="KW-1003">Cell membrane</keyword>
<evidence type="ECO:0000256" key="7">
    <source>
        <dbReference type="SAM" id="Phobius"/>
    </source>
</evidence>
<dbReference type="Pfam" id="PF04290">
    <property type="entry name" value="DctQ"/>
    <property type="match status" value="1"/>
</dbReference>